<protein>
    <recommendedName>
        <fullName evidence="4">Regulatory protein zeste</fullName>
    </recommendedName>
</protein>
<dbReference type="EMBL" id="CATNWA010001686">
    <property type="protein sequence ID" value="CAI9540900.1"/>
    <property type="molecule type" value="Genomic_DNA"/>
</dbReference>
<name>A0ABN9B0D8_9NEOB</name>
<proteinExistence type="predicted"/>
<feature type="compositionally biased region" description="Polar residues" evidence="1">
    <location>
        <begin position="10"/>
        <end position="21"/>
    </location>
</feature>
<evidence type="ECO:0008006" key="4">
    <source>
        <dbReference type="Google" id="ProtNLM"/>
    </source>
</evidence>
<sequence length="218" mass="25527">MAEQKEFNIPSEQEGSQQQLLKSGRDTKRKATNMSLEEMVEMVRILLRKDYDCKLQVYNNTNQRKDAIMGKILKVLWKKFGVKRTKDQLRKRWSDLKLREADQFKRIRKILKKRERKNIDEDKSDKHESVCEDLAKNVMYDPVEVSEEVILNLMPVEEDVVNNTSCGNPESPALNSYTTQKLTAELMACNVQIEDMRETLNTMHCRINTVLDTLCKLI</sequence>
<accession>A0ABN9B0D8</accession>
<dbReference type="Proteomes" id="UP001162483">
    <property type="component" value="Unassembled WGS sequence"/>
</dbReference>
<comment type="caution">
    <text evidence="2">The sequence shown here is derived from an EMBL/GenBank/DDBJ whole genome shotgun (WGS) entry which is preliminary data.</text>
</comment>
<organism evidence="2 3">
    <name type="scientific">Staurois parvus</name>
    <dbReference type="NCBI Taxonomy" id="386267"/>
    <lineage>
        <taxon>Eukaryota</taxon>
        <taxon>Metazoa</taxon>
        <taxon>Chordata</taxon>
        <taxon>Craniata</taxon>
        <taxon>Vertebrata</taxon>
        <taxon>Euteleostomi</taxon>
        <taxon>Amphibia</taxon>
        <taxon>Batrachia</taxon>
        <taxon>Anura</taxon>
        <taxon>Neobatrachia</taxon>
        <taxon>Ranoidea</taxon>
        <taxon>Ranidae</taxon>
        <taxon>Staurois</taxon>
    </lineage>
</organism>
<evidence type="ECO:0000256" key="1">
    <source>
        <dbReference type="SAM" id="MobiDB-lite"/>
    </source>
</evidence>
<reference evidence="2" key="1">
    <citation type="submission" date="2023-05" db="EMBL/GenBank/DDBJ databases">
        <authorList>
            <person name="Stuckert A."/>
        </authorList>
    </citation>
    <scope>NUCLEOTIDE SEQUENCE</scope>
</reference>
<feature type="region of interest" description="Disordered" evidence="1">
    <location>
        <begin position="1"/>
        <end position="28"/>
    </location>
</feature>
<evidence type="ECO:0000313" key="2">
    <source>
        <dbReference type="EMBL" id="CAI9540900.1"/>
    </source>
</evidence>
<gene>
    <name evidence="2" type="ORF">SPARVUS_LOCUS1817797</name>
</gene>
<keyword evidence="3" id="KW-1185">Reference proteome</keyword>
<evidence type="ECO:0000313" key="3">
    <source>
        <dbReference type="Proteomes" id="UP001162483"/>
    </source>
</evidence>